<keyword evidence="2" id="KW-0548">Nucleotidyltransferase</keyword>
<dbReference type="GO" id="GO:0004143">
    <property type="term" value="F:ATP-dependent diacylglycerol kinase activity"/>
    <property type="evidence" value="ECO:0007669"/>
    <property type="project" value="InterPro"/>
</dbReference>
<dbReference type="InterPro" id="IPR037997">
    <property type="entry name" value="Dgk1-like"/>
</dbReference>
<dbReference type="OrthoDB" id="597306at2"/>
<feature type="transmembrane region" description="Helical" evidence="1">
    <location>
        <begin position="139"/>
        <end position="156"/>
    </location>
</feature>
<gene>
    <name evidence="2" type="ORF">CR164_03135</name>
</gene>
<dbReference type="EMBL" id="PDNZ01000002">
    <property type="protein sequence ID" value="PWW82751.1"/>
    <property type="molecule type" value="Genomic_DNA"/>
</dbReference>
<keyword evidence="1" id="KW-1133">Transmembrane helix</keyword>
<reference evidence="3" key="1">
    <citation type="submission" date="2017-10" db="EMBL/GenBank/DDBJ databases">
        <authorList>
            <person name="Gaisin V.A."/>
            <person name="Rysina M.S."/>
            <person name="Grouzdev D.S."/>
        </authorList>
    </citation>
    <scope>NUCLEOTIDE SEQUENCE [LARGE SCALE GENOMIC DNA]</scope>
    <source>
        <strain evidence="3">V1</strain>
    </source>
</reference>
<organism evidence="2 3">
    <name type="scientific">Prosthecochloris marina</name>
    <dbReference type="NCBI Taxonomy" id="2017681"/>
    <lineage>
        <taxon>Bacteria</taxon>
        <taxon>Pseudomonadati</taxon>
        <taxon>Chlorobiota</taxon>
        <taxon>Chlorobiia</taxon>
        <taxon>Chlorobiales</taxon>
        <taxon>Chlorobiaceae</taxon>
        <taxon>Prosthecochloris</taxon>
    </lineage>
</organism>
<evidence type="ECO:0000313" key="3">
    <source>
        <dbReference type="Proteomes" id="UP000246278"/>
    </source>
</evidence>
<feature type="transmembrane region" description="Helical" evidence="1">
    <location>
        <begin position="74"/>
        <end position="94"/>
    </location>
</feature>
<keyword evidence="2" id="KW-0808">Transferase</keyword>
<proteinExistence type="predicted"/>
<evidence type="ECO:0000313" key="2">
    <source>
        <dbReference type="EMBL" id="PWW82751.1"/>
    </source>
</evidence>
<keyword evidence="3" id="KW-1185">Reference proteome</keyword>
<accession>A0A317TAQ1</accession>
<dbReference type="Proteomes" id="UP000246278">
    <property type="component" value="Unassembled WGS sequence"/>
</dbReference>
<dbReference type="RefSeq" id="WP_110022469.1">
    <property type="nucleotide sequence ID" value="NZ_PDNZ01000002.1"/>
</dbReference>
<keyword evidence="1" id="KW-0812">Transmembrane</keyword>
<feature type="transmembrane region" description="Helical" evidence="1">
    <location>
        <begin position="176"/>
        <end position="194"/>
    </location>
</feature>
<comment type="caution">
    <text evidence="2">The sequence shown here is derived from an EMBL/GenBank/DDBJ whole genome shotgun (WGS) entry which is preliminary data.</text>
</comment>
<dbReference type="PANTHER" id="PTHR31303:SF1">
    <property type="entry name" value="CTP-DEPENDENT DIACYLGLYCEROL KINASE 1"/>
    <property type="match status" value="1"/>
</dbReference>
<feature type="transmembrane region" description="Helical" evidence="1">
    <location>
        <begin position="14"/>
        <end position="39"/>
    </location>
</feature>
<feature type="transmembrane region" description="Helical" evidence="1">
    <location>
        <begin position="114"/>
        <end position="133"/>
    </location>
</feature>
<dbReference type="PANTHER" id="PTHR31303">
    <property type="entry name" value="CTP-DEPENDENT DIACYLGLYCEROL KINASE 1"/>
    <property type="match status" value="1"/>
</dbReference>
<dbReference type="AlphaFoldDB" id="A0A317TAQ1"/>
<protein>
    <submittedName>
        <fullName evidence="2">Phosphatidate cytidylyltransferase</fullName>
    </submittedName>
</protein>
<name>A0A317TAQ1_9CHLB</name>
<evidence type="ECO:0000256" key="1">
    <source>
        <dbReference type="SAM" id="Phobius"/>
    </source>
</evidence>
<dbReference type="GO" id="GO:0016779">
    <property type="term" value="F:nucleotidyltransferase activity"/>
    <property type="evidence" value="ECO:0007669"/>
    <property type="project" value="UniProtKB-KW"/>
</dbReference>
<keyword evidence="1" id="KW-0472">Membrane</keyword>
<sequence length="237" mass="26199">MGTPETTFFSLSVAWHNVVVAFLSIIYVFSVPPFLDYLVTNNYVSRDISRKITHICAGSVIIFLPLFQDGHWTQYLNVSIYAIWALLFFQKGFFAAEDDQAIKTMTRTGDRRELLKGTLYFAIAGIICGTVYYKQFPGVLAMAVLGWGDGLAPIFGKKLGKIKYKALCEKTVEGSLAFFAGSALAGMFFIWLIVPEAFNLSTILIIALVATILEGLSPKEVDNILIPLAVIGLTYLL</sequence>